<gene>
    <name evidence="7" type="ORF">KDW93_05040</name>
</gene>
<dbReference type="InterPro" id="IPR045462">
    <property type="entry name" value="aa-tRNA-synth_I_cd-bd"/>
</dbReference>
<reference evidence="7" key="1">
    <citation type="submission" date="2021-04" db="EMBL/GenBank/DDBJ databases">
        <title>A collection of bacterial strains from the Burkholderia cepacia Research Laboratory and Repository.</title>
        <authorList>
            <person name="Lipuma J."/>
            <person name="Spilker T."/>
        </authorList>
    </citation>
    <scope>NUCLEOTIDE SEQUENCE</scope>
    <source>
        <strain evidence="7">AU36012</strain>
    </source>
</reference>
<keyword evidence="5" id="KW-0030">Aminoacyl-tRNA synthetase</keyword>
<dbReference type="Pfam" id="PF19269">
    <property type="entry name" value="Anticodon_2"/>
    <property type="match status" value="1"/>
</dbReference>
<protein>
    <recommendedName>
        <fullName evidence="6">Aminoacyl-tRNA synthetase class I anticodon-binding domain-containing protein</fullName>
    </recommendedName>
</protein>
<accession>A0AA41JIG9</accession>
<dbReference type="Proteomes" id="UP000682266">
    <property type="component" value="Unassembled WGS sequence"/>
</dbReference>
<evidence type="ECO:0000256" key="5">
    <source>
        <dbReference type="ARBA" id="ARBA00023146"/>
    </source>
</evidence>
<evidence type="ECO:0000256" key="1">
    <source>
        <dbReference type="ARBA" id="ARBA00022598"/>
    </source>
</evidence>
<evidence type="ECO:0000256" key="2">
    <source>
        <dbReference type="ARBA" id="ARBA00022741"/>
    </source>
</evidence>
<proteinExistence type="predicted"/>
<evidence type="ECO:0000256" key="3">
    <source>
        <dbReference type="ARBA" id="ARBA00022840"/>
    </source>
</evidence>
<dbReference type="InterPro" id="IPR020751">
    <property type="entry name" value="aa-tRNA-synth_I_codon-bd_sub2"/>
</dbReference>
<sequence length="177" mass="19749">MAATGARCDPSLDRPLKIMKITTVDLEAAFVKSALDSLHRDCKLGEAISLAYGKCESTADVIDLIFPLITKKRRVDYVLMYSIERNPRTLLQFLRLIESRLTHDPSWTVASIEAALRSVADSSSLGWDRAQRLLKCCILFSDSPLEIVESITFLGKHETSSRLRSAANNVELSHLIN</sequence>
<evidence type="ECO:0000313" key="7">
    <source>
        <dbReference type="EMBL" id="MBR8128347.1"/>
    </source>
</evidence>
<dbReference type="EMBL" id="JAGSVG010000003">
    <property type="protein sequence ID" value="MBR8128347.1"/>
    <property type="molecule type" value="Genomic_DNA"/>
</dbReference>
<keyword evidence="3" id="KW-0067">ATP-binding</keyword>
<dbReference type="AlphaFoldDB" id="A0AA41JIG9"/>
<feature type="domain" description="Aminoacyl-tRNA synthetase class I anticodon-binding" evidence="6">
    <location>
        <begin position="39"/>
        <end position="166"/>
    </location>
</feature>
<dbReference type="GO" id="GO:0000049">
    <property type="term" value="F:tRNA binding"/>
    <property type="evidence" value="ECO:0007669"/>
    <property type="project" value="InterPro"/>
</dbReference>
<dbReference type="GO" id="GO:0006412">
    <property type="term" value="P:translation"/>
    <property type="evidence" value="ECO:0007669"/>
    <property type="project" value="UniProtKB-KW"/>
</dbReference>
<keyword evidence="2" id="KW-0547">Nucleotide-binding</keyword>
<evidence type="ECO:0000259" key="6">
    <source>
        <dbReference type="Pfam" id="PF19269"/>
    </source>
</evidence>
<dbReference type="SUPFAM" id="SSF48163">
    <property type="entry name" value="An anticodon-binding domain of class I aminoacyl-tRNA synthetases"/>
    <property type="match status" value="1"/>
</dbReference>
<dbReference type="Gene3D" id="1.10.10.350">
    <property type="match status" value="1"/>
</dbReference>
<organism evidence="7 8">
    <name type="scientific">Burkholderia ambifaria</name>
    <dbReference type="NCBI Taxonomy" id="152480"/>
    <lineage>
        <taxon>Bacteria</taxon>
        <taxon>Pseudomonadati</taxon>
        <taxon>Pseudomonadota</taxon>
        <taxon>Betaproteobacteria</taxon>
        <taxon>Burkholderiales</taxon>
        <taxon>Burkholderiaceae</taxon>
        <taxon>Burkholderia</taxon>
        <taxon>Burkholderia cepacia complex</taxon>
    </lineage>
</organism>
<evidence type="ECO:0000313" key="8">
    <source>
        <dbReference type="Proteomes" id="UP000682266"/>
    </source>
</evidence>
<dbReference type="InterPro" id="IPR008925">
    <property type="entry name" value="aa_tRNA-synth_I_cd-bd_sf"/>
</dbReference>
<keyword evidence="4" id="KW-0648">Protein biosynthesis</keyword>
<keyword evidence="1" id="KW-0436">Ligase</keyword>
<dbReference type="GO" id="GO:0004812">
    <property type="term" value="F:aminoacyl-tRNA ligase activity"/>
    <property type="evidence" value="ECO:0007669"/>
    <property type="project" value="UniProtKB-KW"/>
</dbReference>
<comment type="caution">
    <text evidence="7">The sequence shown here is derived from an EMBL/GenBank/DDBJ whole genome shotgun (WGS) entry which is preliminary data.</text>
</comment>
<name>A0AA41JIG9_9BURK</name>
<dbReference type="GO" id="GO:0005524">
    <property type="term" value="F:ATP binding"/>
    <property type="evidence" value="ECO:0007669"/>
    <property type="project" value="UniProtKB-KW"/>
</dbReference>
<evidence type="ECO:0000256" key="4">
    <source>
        <dbReference type="ARBA" id="ARBA00022917"/>
    </source>
</evidence>